<dbReference type="PROSITE" id="PS00409">
    <property type="entry name" value="PROKAR_NTER_METHYL"/>
    <property type="match status" value="1"/>
</dbReference>
<evidence type="ECO:0000256" key="5">
    <source>
        <dbReference type="ARBA" id="ARBA00023136"/>
    </source>
</evidence>
<dbReference type="InterPro" id="IPR002416">
    <property type="entry name" value="T2SS_protein-GspH"/>
</dbReference>
<comment type="subcellular location">
    <subcellularLocation>
        <location evidence="1">Membrane</location>
        <topology evidence="1">Single-pass membrane protein</topology>
    </subcellularLocation>
</comment>
<keyword evidence="4 6" id="KW-1133">Transmembrane helix</keyword>
<dbReference type="Pfam" id="PF07963">
    <property type="entry name" value="N_methyl"/>
    <property type="match status" value="1"/>
</dbReference>
<dbReference type="SUPFAM" id="SSF54523">
    <property type="entry name" value="Pili subunits"/>
    <property type="match status" value="1"/>
</dbReference>
<dbReference type="InterPro" id="IPR045584">
    <property type="entry name" value="Pilin-like"/>
</dbReference>
<dbReference type="Proteomes" id="UP000231333">
    <property type="component" value="Unassembled WGS sequence"/>
</dbReference>
<reference evidence="7 8" key="1">
    <citation type="submission" date="2017-09" db="EMBL/GenBank/DDBJ databases">
        <title>Depth-based differentiation of microbial function through sediment-hosted aquifers and enrichment of novel symbionts in the deep terrestrial subsurface.</title>
        <authorList>
            <person name="Probst A.J."/>
            <person name="Ladd B."/>
            <person name="Jarett J.K."/>
            <person name="Geller-Mcgrath D.E."/>
            <person name="Sieber C.M."/>
            <person name="Emerson J.B."/>
            <person name="Anantharaman K."/>
            <person name="Thomas B.C."/>
            <person name="Malmstrom R."/>
            <person name="Stieglmeier M."/>
            <person name="Klingl A."/>
            <person name="Woyke T."/>
            <person name="Ryan C.M."/>
            <person name="Banfield J.F."/>
        </authorList>
    </citation>
    <scope>NUCLEOTIDE SEQUENCE [LARGE SCALE GENOMIC DNA]</scope>
    <source>
        <strain evidence="7">CG10_big_fil_rev_8_21_14_0_10_42_12</strain>
    </source>
</reference>
<evidence type="ECO:0000313" key="8">
    <source>
        <dbReference type="Proteomes" id="UP000231333"/>
    </source>
</evidence>
<dbReference type="AlphaFoldDB" id="A0A2H0QX61"/>
<dbReference type="GO" id="GO:0016020">
    <property type="term" value="C:membrane"/>
    <property type="evidence" value="ECO:0007669"/>
    <property type="project" value="UniProtKB-SubCell"/>
</dbReference>
<dbReference type="PRINTS" id="PR00885">
    <property type="entry name" value="BCTERIALGSPH"/>
</dbReference>
<feature type="transmembrane region" description="Helical" evidence="6">
    <location>
        <begin position="6"/>
        <end position="29"/>
    </location>
</feature>
<protein>
    <submittedName>
        <fullName evidence="7">Uncharacterized protein</fullName>
    </submittedName>
</protein>
<dbReference type="Gene3D" id="3.30.700.10">
    <property type="entry name" value="Glycoprotein, Type 4 Pilin"/>
    <property type="match status" value="1"/>
</dbReference>
<keyword evidence="3 6" id="KW-0812">Transmembrane</keyword>
<evidence type="ECO:0000256" key="3">
    <source>
        <dbReference type="ARBA" id="ARBA00022692"/>
    </source>
</evidence>
<keyword evidence="5 6" id="KW-0472">Membrane</keyword>
<sequence>MYKKGFTLIELLVVIAIIGILSSVVLASLNSARSKGSDAAVKAQLSQVRAEAELSYDENSYSYINACEDAADLLAGAVDAGGGASACQDSTTAWAASVPLKSDSAIYFCVDSTGTAATTSAAVSTTVCP</sequence>
<evidence type="ECO:0000256" key="2">
    <source>
        <dbReference type="ARBA" id="ARBA00022481"/>
    </source>
</evidence>
<dbReference type="NCBIfam" id="TIGR02532">
    <property type="entry name" value="IV_pilin_GFxxxE"/>
    <property type="match status" value="1"/>
</dbReference>
<dbReference type="GO" id="GO:0015628">
    <property type="term" value="P:protein secretion by the type II secretion system"/>
    <property type="evidence" value="ECO:0007669"/>
    <property type="project" value="InterPro"/>
</dbReference>
<name>A0A2H0QX61_9BACT</name>
<organism evidence="7 8">
    <name type="scientific">Candidatus Zambryskibacteria bacterium CG10_big_fil_rev_8_21_14_0_10_42_12</name>
    <dbReference type="NCBI Taxonomy" id="1975115"/>
    <lineage>
        <taxon>Bacteria</taxon>
        <taxon>Candidatus Zambryskiibacteriota</taxon>
    </lineage>
</organism>
<evidence type="ECO:0000256" key="6">
    <source>
        <dbReference type="SAM" id="Phobius"/>
    </source>
</evidence>
<evidence type="ECO:0000313" key="7">
    <source>
        <dbReference type="EMBL" id="PIR38851.1"/>
    </source>
</evidence>
<dbReference type="PANTHER" id="PTHR30093">
    <property type="entry name" value="GENERAL SECRETION PATHWAY PROTEIN G"/>
    <property type="match status" value="1"/>
</dbReference>
<proteinExistence type="predicted"/>
<dbReference type="PANTHER" id="PTHR30093:SF44">
    <property type="entry name" value="TYPE II SECRETION SYSTEM CORE PROTEIN G"/>
    <property type="match status" value="1"/>
</dbReference>
<evidence type="ECO:0000256" key="1">
    <source>
        <dbReference type="ARBA" id="ARBA00004167"/>
    </source>
</evidence>
<evidence type="ECO:0000256" key="4">
    <source>
        <dbReference type="ARBA" id="ARBA00022989"/>
    </source>
</evidence>
<comment type="caution">
    <text evidence="7">The sequence shown here is derived from an EMBL/GenBank/DDBJ whole genome shotgun (WGS) entry which is preliminary data.</text>
</comment>
<dbReference type="EMBL" id="PCXL01000006">
    <property type="protein sequence ID" value="PIR38851.1"/>
    <property type="molecule type" value="Genomic_DNA"/>
</dbReference>
<accession>A0A2H0QX61</accession>
<keyword evidence="2" id="KW-0488">Methylation</keyword>
<gene>
    <name evidence="7" type="ORF">COV34_00215</name>
</gene>
<dbReference type="InterPro" id="IPR012902">
    <property type="entry name" value="N_methyl_site"/>
</dbReference>
<dbReference type="GO" id="GO:0015627">
    <property type="term" value="C:type II protein secretion system complex"/>
    <property type="evidence" value="ECO:0007669"/>
    <property type="project" value="InterPro"/>
</dbReference>